<comment type="caution">
    <text evidence="1">The sequence shown here is derived from an EMBL/GenBank/DDBJ whole genome shotgun (WGS) entry which is preliminary data.</text>
</comment>
<sequence length="92" mass="10031">MTTIHASASATVVLPQNEKYLRDAFGSPIRDGACVVDPDQEVGYVQLEFGTRRGPDSAYWDGWFSVTPTRSAHPLSGKVLNGPRVQVVGSRR</sequence>
<evidence type="ECO:0000313" key="2">
    <source>
        <dbReference type="Proteomes" id="UP000276542"/>
    </source>
</evidence>
<dbReference type="Proteomes" id="UP000276542">
    <property type="component" value="Unassembled WGS sequence"/>
</dbReference>
<evidence type="ECO:0000313" key="1">
    <source>
        <dbReference type="EMBL" id="RJS47909.1"/>
    </source>
</evidence>
<organism evidence="1 2">
    <name type="scientific">Nocardioides cavernaquae</name>
    <dbReference type="NCBI Taxonomy" id="2321396"/>
    <lineage>
        <taxon>Bacteria</taxon>
        <taxon>Bacillati</taxon>
        <taxon>Actinomycetota</taxon>
        <taxon>Actinomycetes</taxon>
        <taxon>Propionibacteriales</taxon>
        <taxon>Nocardioidaceae</taxon>
        <taxon>Nocardioides</taxon>
    </lineage>
</organism>
<dbReference type="OrthoDB" id="3786107at2"/>
<dbReference type="EMBL" id="QYRP01000002">
    <property type="protein sequence ID" value="RJS47909.1"/>
    <property type="molecule type" value="Genomic_DNA"/>
</dbReference>
<reference evidence="2" key="1">
    <citation type="submission" date="2018-09" db="EMBL/GenBank/DDBJ databases">
        <authorList>
            <person name="Zhu H."/>
        </authorList>
    </citation>
    <scope>NUCLEOTIDE SEQUENCE [LARGE SCALE GENOMIC DNA]</scope>
    <source>
        <strain evidence="2">K1W22B-1</strain>
    </source>
</reference>
<accession>A0A3A5HB95</accession>
<dbReference type="AlphaFoldDB" id="A0A3A5HB95"/>
<gene>
    <name evidence="1" type="ORF">D4739_11125</name>
</gene>
<protein>
    <submittedName>
        <fullName evidence="1">Uncharacterized protein</fullName>
    </submittedName>
</protein>
<keyword evidence="2" id="KW-1185">Reference proteome</keyword>
<dbReference type="RefSeq" id="WP_120061864.1">
    <property type="nucleotide sequence ID" value="NZ_QYRP01000002.1"/>
</dbReference>
<proteinExistence type="predicted"/>
<name>A0A3A5HB95_9ACTN</name>